<reference evidence="6 7" key="1">
    <citation type="submission" date="2019-12" db="EMBL/GenBank/DDBJ databases">
        <authorList>
            <person name="Yuan C.-G."/>
        </authorList>
    </citation>
    <scope>NUCLEOTIDE SEQUENCE [LARGE SCALE GENOMIC DNA]</scope>
    <source>
        <strain evidence="6 7">KCTC 23863</strain>
    </source>
</reference>
<comment type="caution">
    <text evidence="6">The sequence shown here is derived from an EMBL/GenBank/DDBJ whole genome shotgun (WGS) entry which is preliminary data.</text>
</comment>
<evidence type="ECO:0000256" key="2">
    <source>
        <dbReference type="ARBA" id="ARBA00022723"/>
    </source>
</evidence>
<evidence type="ECO:0000313" key="6">
    <source>
        <dbReference type="EMBL" id="MXQ12385.1"/>
    </source>
</evidence>
<keyword evidence="3 4" id="KW-0408">Iron</keyword>
<dbReference type="GO" id="GO:0046872">
    <property type="term" value="F:metal ion binding"/>
    <property type="evidence" value="ECO:0007669"/>
    <property type="project" value="UniProtKB-KW"/>
</dbReference>
<protein>
    <submittedName>
        <fullName evidence="6">C-type cytochrome</fullName>
    </submittedName>
</protein>
<dbReference type="InterPro" id="IPR036909">
    <property type="entry name" value="Cyt_c-like_dom_sf"/>
</dbReference>
<dbReference type="InterPro" id="IPR009056">
    <property type="entry name" value="Cyt_c-like_dom"/>
</dbReference>
<proteinExistence type="predicted"/>
<gene>
    <name evidence="6" type="ORF">GR328_13110</name>
</gene>
<dbReference type="SUPFAM" id="SSF46626">
    <property type="entry name" value="Cytochrome c"/>
    <property type="match status" value="1"/>
</dbReference>
<evidence type="ECO:0000256" key="1">
    <source>
        <dbReference type="ARBA" id="ARBA00022617"/>
    </source>
</evidence>
<feature type="domain" description="Cytochrome c" evidence="5">
    <location>
        <begin position="14"/>
        <end position="105"/>
    </location>
</feature>
<dbReference type="EMBL" id="WURB01000008">
    <property type="protein sequence ID" value="MXQ12385.1"/>
    <property type="molecule type" value="Genomic_DNA"/>
</dbReference>
<dbReference type="Proteomes" id="UP000436483">
    <property type="component" value="Unassembled WGS sequence"/>
</dbReference>
<keyword evidence="1 4" id="KW-0349">Heme</keyword>
<organism evidence="6 7">
    <name type="scientific">Microvirga makkahensis</name>
    <dbReference type="NCBI Taxonomy" id="1128670"/>
    <lineage>
        <taxon>Bacteria</taxon>
        <taxon>Pseudomonadati</taxon>
        <taxon>Pseudomonadota</taxon>
        <taxon>Alphaproteobacteria</taxon>
        <taxon>Hyphomicrobiales</taxon>
        <taxon>Methylobacteriaceae</taxon>
        <taxon>Microvirga</taxon>
    </lineage>
</organism>
<dbReference type="GO" id="GO:0020037">
    <property type="term" value="F:heme binding"/>
    <property type="evidence" value="ECO:0007669"/>
    <property type="project" value="InterPro"/>
</dbReference>
<keyword evidence="7" id="KW-1185">Reference proteome</keyword>
<evidence type="ECO:0000259" key="5">
    <source>
        <dbReference type="PROSITE" id="PS51007"/>
    </source>
</evidence>
<reference evidence="6 7" key="2">
    <citation type="submission" date="2020-01" db="EMBL/GenBank/DDBJ databases">
        <title>Microvirga sp. nov., an arsenate reduction bacterium isolated from Tibet hotspring sediments.</title>
        <authorList>
            <person name="Xian W.-D."/>
            <person name="Li W.-J."/>
        </authorList>
    </citation>
    <scope>NUCLEOTIDE SEQUENCE [LARGE SCALE GENOMIC DNA]</scope>
    <source>
        <strain evidence="6 7">KCTC 23863</strain>
    </source>
</reference>
<dbReference type="OrthoDB" id="9794982at2"/>
<dbReference type="GO" id="GO:0009055">
    <property type="term" value="F:electron transfer activity"/>
    <property type="evidence" value="ECO:0007669"/>
    <property type="project" value="InterPro"/>
</dbReference>
<dbReference type="Pfam" id="PF00034">
    <property type="entry name" value="Cytochrom_C"/>
    <property type="match status" value="1"/>
</dbReference>
<dbReference type="AlphaFoldDB" id="A0A7X3MSW0"/>
<evidence type="ECO:0000256" key="4">
    <source>
        <dbReference type="PROSITE-ProRule" id="PRU00433"/>
    </source>
</evidence>
<name>A0A7X3MSW0_9HYPH</name>
<accession>A0A7X3MSW0</accession>
<dbReference type="PROSITE" id="PS51007">
    <property type="entry name" value="CYTC"/>
    <property type="match status" value="1"/>
</dbReference>
<dbReference type="Gene3D" id="1.10.760.10">
    <property type="entry name" value="Cytochrome c-like domain"/>
    <property type="match status" value="1"/>
</dbReference>
<sequence length="105" mass="11313">MQDARARAIALTAGDPDFGRELMQRYGCAGCHTIPGVPRAQGKVGPTLQGFAARVYIGGVATNSPETLIQWIENPRSIDPMTAMPITGISRAEARHVAAYLYTLR</sequence>
<evidence type="ECO:0000256" key="3">
    <source>
        <dbReference type="ARBA" id="ARBA00023004"/>
    </source>
</evidence>
<keyword evidence="2 4" id="KW-0479">Metal-binding</keyword>
<evidence type="ECO:0000313" key="7">
    <source>
        <dbReference type="Proteomes" id="UP000436483"/>
    </source>
</evidence>